<keyword evidence="1" id="KW-0472">Membrane</keyword>
<dbReference type="EMBL" id="NHSJ01000077">
    <property type="protein sequence ID" value="PPQ30497.1"/>
    <property type="molecule type" value="Genomic_DNA"/>
</dbReference>
<keyword evidence="1" id="KW-1133">Transmembrane helix</keyword>
<keyword evidence="3" id="KW-1185">Reference proteome</keyword>
<protein>
    <submittedName>
        <fullName evidence="2">Uncharacterized protein</fullName>
    </submittedName>
</protein>
<sequence length="93" mass="10002">MQNQLRERVRKVEALKRGAVTDGEREAAEAALARLKARLGDPAREKSPEAISLGLGAFSAPWPVPLFLSMGVIAIAMASSFAMIRASATRRPL</sequence>
<feature type="transmembrane region" description="Helical" evidence="1">
    <location>
        <begin position="62"/>
        <end position="84"/>
    </location>
</feature>
<comment type="caution">
    <text evidence="2">The sequence shown here is derived from an EMBL/GenBank/DDBJ whole genome shotgun (WGS) entry which is preliminary data.</text>
</comment>
<evidence type="ECO:0000313" key="3">
    <source>
        <dbReference type="Proteomes" id="UP000239089"/>
    </source>
</evidence>
<evidence type="ECO:0000256" key="1">
    <source>
        <dbReference type="SAM" id="Phobius"/>
    </source>
</evidence>
<evidence type="ECO:0000313" key="2">
    <source>
        <dbReference type="EMBL" id="PPQ30497.1"/>
    </source>
</evidence>
<organism evidence="2 3">
    <name type="scientific">Rhodoblastus sphagnicola</name>
    <dbReference type="NCBI Taxonomy" id="333368"/>
    <lineage>
        <taxon>Bacteria</taxon>
        <taxon>Pseudomonadati</taxon>
        <taxon>Pseudomonadota</taxon>
        <taxon>Alphaproteobacteria</taxon>
        <taxon>Hyphomicrobiales</taxon>
        <taxon>Rhodoblastaceae</taxon>
        <taxon>Rhodoblastus</taxon>
    </lineage>
</organism>
<reference evidence="2 3" key="1">
    <citation type="journal article" date="2018" name="Arch. Microbiol.">
        <title>New insights into the metabolic potential of the phototrophic purple bacterium Rhodopila globiformis DSM 161(T) from its draft genome sequence and evidence for a vanadium-dependent nitrogenase.</title>
        <authorList>
            <person name="Imhoff J.F."/>
            <person name="Rahn T."/>
            <person name="Kunzel S."/>
            <person name="Neulinger S.C."/>
        </authorList>
    </citation>
    <scope>NUCLEOTIDE SEQUENCE [LARGE SCALE GENOMIC DNA]</scope>
    <source>
        <strain evidence="2 3">DSM 16996</strain>
    </source>
</reference>
<gene>
    <name evidence="2" type="ORF">CCR94_12410</name>
</gene>
<keyword evidence="1" id="KW-0812">Transmembrane</keyword>
<accession>A0A2S6N7C3</accession>
<dbReference type="AlphaFoldDB" id="A0A2S6N7C3"/>
<proteinExistence type="predicted"/>
<dbReference type="Proteomes" id="UP000239089">
    <property type="component" value="Unassembled WGS sequence"/>
</dbReference>
<name>A0A2S6N7C3_9HYPH</name>